<gene>
    <name evidence="8" type="ORF">ACFODK_12175</name>
</gene>
<feature type="transmembrane region" description="Helical" evidence="6">
    <location>
        <begin position="278"/>
        <end position="296"/>
    </location>
</feature>
<feature type="transmembrane region" description="Helical" evidence="6">
    <location>
        <begin position="303"/>
        <end position="322"/>
    </location>
</feature>
<feature type="transmembrane region" description="Helical" evidence="6">
    <location>
        <begin position="76"/>
        <end position="98"/>
    </location>
</feature>
<evidence type="ECO:0000256" key="1">
    <source>
        <dbReference type="ARBA" id="ARBA00004429"/>
    </source>
</evidence>
<feature type="transmembrane region" description="Helical" evidence="6">
    <location>
        <begin position="7"/>
        <end position="28"/>
    </location>
</feature>
<comment type="subcellular location">
    <subcellularLocation>
        <location evidence="1">Cell inner membrane</location>
        <topology evidence="1">Multi-pass membrane protein</topology>
    </subcellularLocation>
</comment>
<keyword evidence="2" id="KW-1003">Cell membrane</keyword>
<dbReference type="SUPFAM" id="SSF103473">
    <property type="entry name" value="MFS general substrate transporter"/>
    <property type="match status" value="1"/>
</dbReference>
<comment type="caution">
    <text evidence="8">The sequence shown here is derived from an EMBL/GenBank/DDBJ whole genome shotgun (WGS) entry which is preliminary data.</text>
</comment>
<dbReference type="EMBL" id="JBHRSU010000034">
    <property type="protein sequence ID" value="MFC3101646.1"/>
    <property type="molecule type" value="Genomic_DNA"/>
</dbReference>
<evidence type="ECO:0000256" key="4">
    <source>
        <dbReference type="ARBA" id="ARBA00022989"/>
    </source>
</evidence>
<keyword evidence="4 6" id="KW-1133">Transmembrane helix</keyword>
<dbReference type="PANTHER" id="PTHR43702:SF3">
    <property type="entry name" value="PROTEIN TSGA"/>
    <property type="match status" value="1"/>
</dbReference>
<name>A0ABV7EIB0_9SPHN</name>
<evidence type="ECO:0000313" key="8">
    <source>
        <dbReference type="EMBL" id="MFC3101646.1"/>
    </source>
</evidence>
<evidence type="ECO:0000256" key="6">
    <source>
        <dbReference type="SAM" id="Phobius"/>
    </source>
</evidence>
<evidence type="ECO:0000256" key="2">
    <source>
        <dbReference type="ARBA" id="ARBA00022475"/>
    </source>
</evidence>
<dbReference type="Proteomes" id="UP001595378">
    <property type="component" value="Unassembled WGS sequence"/>
</dbReference>
<evidence type="ECO:0000256" key="5">
    <source>
        <dbReference type="ARBA" id="ARBA00023136"/>
    </source>
</evidence>
<keyword evidence="9" id="KW-1185">Reference proteome</keyword>
<feature type="transmembrane region" description="Helical" evidence="6">
    <location>
        <begin position="48"/>
        <end position="69"/>
    </location>
</feature>
<sequence length="422" mass="43891">MQNKATVRAAFIAVTTLFFAWGLITSLIDPLVAAVKGIFTLTDMEAQLSASAFFIAYALISFPAAVLIARIRAVPAILLALAIMVAACLIMLGAANIAQYSLVLLGLFVLASGITVLQVAANPLAAALGAPEKSHFRLTLAQTFNSFGTFIGPYVGAVLFLEGLEVKEGTLVTDQARQNALLGIDMAYFWICGLLLLLFAFFFLSRRTVAAAAPEPAPAKGIGAMIADAVSSRWCLLGGAAIFLYVGAEVAIGTQMALFLNDDGVWGITLQDAGKFVSFYWGGAMVGRAIGSLLLARFDAARLLAIFTAIACAMCLYVVAVGGVSAGYVALAIGLFNSIMFPVIFTLTLERSTASEQATSGFLCTSIVGGAALPPLVGLVSGATGYVTAMLLPAACYALLVLFAVKASRTPPLRAAEAMSAH</sequence>
<keyword evidence="3 6" id="KW-0812">Transmembrane</keyword>
<dbReference type="InterPro" id="IPR020846">
    <property type="entry name" value="MFS_dom"/>
</dbReference>
<dbReference type="InterPro" id="IPR011701">
    <property type="entry name" value="MFS"/>
</dbReference>
<feature type="transmembrane region" description="Helical" evidence="6">
    <location>
        <begin position="386"/>
        <end position="405"/>
    </location>
</feature>
<dbReference type="Pfam" id="PF07690">
    <property type="entry name" value="MFS_1"/>
    <property type="match status" value="1"/>
</dbReference>
<feature type="transmembrane region" description="Helical" evidence="6">
    <location>
        <begin position="234"/>
        <end position="258"/>
    </location>
</feature>
<evidence type="ECO:0000256" key="3">
    <source>
        <dbReference type="ARBA" id="ARBA00022692"/>
    </source>
</evidence>
<reference evidence="9" key="1">
    <citation type="journal article" date="2019" name="Int. J. Syst. Evol. Microbiol.">
        <title>The Global Catalogue of Microorganisms (GCM) 10K type strain sequencing project: providing services to taxonomists for standard genome sequencing and annotation.</title>
        <authorList>
            <consortium name="The Broad Institute Genomics Platform"/>
            <consortium name="The Broad Institute Genome Sequencing Center for Infectious Disease"/>
            <person name="Wu L."/>
            <person name="Ma J."/>
        </authorList>
    </citation>
    <scope>NUCLEOTIDE SEQUENCE [LARGE SCALE GENOMIC DNA]</scope>
    <source>
        <strain evidence="9">KCTC 52606</strain>
    </source>
</reference>
<proteinExistence type="predicted"/>
<evidence type="ECO:0000259" key="7">
    <source>
        <dbReference type="PROSITE" id="PS50850"/>
    </source>
</evidence>
<feature type="transmembrane region" description="Helical" evidence="6">
    <location>
        <begin position="140"/>
        <end position="161"/>
    </location>
</feature>
<feature type="transmembrane region" description="Helical" evidence="6">
    <location>
        <begin position="181"/>
        <end position="204"/>
    </location>
</feature>
<dbReference type="PROSITE" id="PS50850">
    <property type="entry name" value="MFS"/>
    <property type="match status" value="1"/>
</dbReference>
<feature type="transmembrane region" description="Helical" evidence="6">
    <location>
        <begin position="104"/>
        <end position="128"/>
    </location>
</feature>
<feature type="transmembrane region" description="Helical" evidence="6">
    <location>
        <begin position="361"/>
        <end position="380"/>
    </location>
</feature>
<dbReference type="PANTHER" id="PTHR43702">
    <property type="entry name" value="L-FUCOSE-PROTON SYMPORTER"/>
    <property type="match status" value="1"/>
</dbReference>
<dbReference type="InterPro" id="IPR050375">
    <property type="entry name" value="MFS_TsgA-like"/>
</dbReference>
<dbReference type="RefSeq" id="WP_336918941.1">
    <property type="nucleotide sequence ID" value="NZ_JBANRN010000007.1"/>
</dbReference>
<protein>
    <submittedName>
        <fullName evidence="8">MFS transporter</fullName>
    </submittedName>
</protein>
<dbReference type="Gene3D" id="1.20.1250.20">
    <property type="entry name" value="MFS general substrate transporter like domains"/>
    <property type="match status" value="2"/>
</dbReference>
<evidence type="ECO:0000313" key="9">
    <source>
        <dbReference type="Proteomes" id="UP001595378"/>
    </source>
</evidence>
<feature type="domain" description="Major facilitator superfamily (MFS) profile" evidence="7">
    <location>
        <begin position="10"/>
        <end position="412"/>
    </location>
</feature>
<dbReference type="InterPro" id="IPR036259">
    <property type="entry name" value="MFS_trans_sf"/>
</dbReference>
<feature type="transmembrane region" description="Helical" evidence="6">
    <location>
        <begin position="328"/>
        <end position="349"/>
    </location>
</feature>
<organism evidence="8 9">
    <name type="scientific">Alteraurantiacibacter lauratis</name>
    <dbReference type="NCBI Taxonomy" id="2054627"/>
    <lineage>
        <taxon>Bacteria</taxon>
        <taxon>Pseudomonadati</taxon>
        <taxon>Pseudomonadota</taxon>
        <taxon>Alphaproteobacteria</taxon>
        <taxon>Sphingomonadales</taxon>
        <taxon>Erythrobacteraceae</taxon>
        <taxon>Alteraurantiacibacter</taxon>
    </lineage>
</organism>
<keyword evidence="5 6" id="KW-0472">Membrane</keyword>
<accession>A0ABV7EIB0</accession>